<accession>A0A7W6RC10</accession>
<dbReference type="Proteomes" id="UP000554286">
    <property type="component" value="Unassembled WGS sequence"/>
</dbReference>
<feature type="compositionally biased region" description="Basic and acidic residues" evidence="1">
    <location>
        <begin position="1"/>
        <end position="14"/>
    </location>
</feature>
<dbReference type="AlphaFoldDB" id="A0A7W6RC10"/>
<evidence type="ECO:0000313" key="2">
    <source>
        <dbReference type="EMBL" id="MBB4265750.1"/>
    </source>
</evidence>
<proteinExistence type="predicted"/>
<evidence type="ECO:0000313" key="3">
    <source>
        <dbReference type="Proteomes" id="UP000554286"/>
    </source>
</evidence>
<feature type="compositionally biased region" description="Low complexity" evidence="1">
    <location>
        <begin position="17"/>
        <end position="27"/>
    </location>
</feature>
<feature type="region of interest" description="Disordered" evidence="1">
    <location>
        <begin position="1"/>
        <end position="31"/>
    </location>
</feature>
<comment type="caution">
    <text evidence="2">The sequence shown here is derived from an EMBL/GenBank/DDBJ whole genome shotgun (WGS) entry which is preliminary data.</text>
</comment>
<protein>
    <submittedName>
        <fullName evidence="2">Uncharacterized protein</fullName>
    </submittedName>
</protein>
<organism evidence="2 3">
    <name type="scientific">Roseospira visakhapatnamensis</name>
    <dbReference type="NCBI Taxonomy" id="390880"/>
    <lineage>
        <taxon>Bacteria</taxon>
        <taxon>Pseudomonadati</taxon>
        <taxon>Pseudomonadota</taxon>
        <taxon>Alphaproteobacteria</taxon>
        <taxon>Rhodospirillales</taxon>
        <taxon>Rhodospirillaceae</taxon>
        <taxon>Roseospira</taxon>
    </lineage>
</organism>
<name>A0A7W6RC10_9PROT</name>
<reference evidence="2 3" key="1">
    <citation type="submission" date="2020-08" db="EMBL/GenBank/DDBJ databases">
        <title>Genome sequencing of Purple Non-Sulfur Bacteria from various extreme environments.</title>
        <authorList>
            <person name="Mayer M."/>
        </authorList>
    </citation>
    <scope>NUCLEOTIDE SEQUENCE [LARGE SCALE GENOMIC DNA]</scope>
    <source>
        <strain evidence="2 3">JA131</strain>
    </source>
</reference>
<keyword evidence="3" id="KW-1185">Reference proteome</keyword>
<dbReference type="EMBL" id="JACIGK010000008">
    <property type="protein sequence ID" value="MBB4265750.1"/>
    <property type="molecule type" value="Genomic_DNA"/>
</dbReference>
<gene>
    <name evidence="2" type="ORF">GGD89_001374</name>
</gene>
<evidence type="ECO:0000256" key="1">
    <source>
        <dbReference type="SAM" id="MobiDB-lite"/>
    </source>
</evidence>
<sequence>MESISPEDRSRAADDSGTTTGHTGQGQPIRARLNGLPCLLIGTSDSAVTGRMAVPPLAGERPPLPAKGNRATLEILADENAADPRSETGPLDMSPLEPLEITVTAASKRSGRFTARFLTITDEQWRLLGAMGLTPSPA</sequence>
<dbReference type="RefSeq" id="WP_184043428.1">
    <property type="nucleotide sequence ID" value="NZ_JACIGK010000008.1"/>
</dbReference>